<dbReference type="Gene3D" id="1.10.1370.20">
    <property type="entry name" value="Oligoendopeptidase f, C-terminal domain"/>
    <property type="match status" value="1"/>
</dbReference>
<sequence>MGKTNWDLTYFYKDEPSFEADLSKFRKRKDELSSYKEKLGEEAKLAEYLRLYKQTNVELAHLYYYASMDSDLDKKDVKRSERLSKVEYAISELSEATSFDSPELLALGKEKIDSFIVSNPEFKEFSFFFDKLFKGADHVLSEDKERLLSAYSTLLGSAADLYSQLTVADREDEEIVLDGEKTKVTMANWTSLIKKAKTAEGRQKVFEALYSYYDKHKTAYAGIYNLSLQSQLAVKKSRGYKSILDTHLHGDAIPEGVFETLIEVASTNTAPLKEYYEIRRKALGLAKHRSYDRFLPLAESNRNYTYEEAKETFFDSIKRFDADFQEKAHEVLKDGFVDVYPSSGKRTGAYSNGGYGLHPYILLNFNGELNDVFTLAHESGHSIHTLYSEESQPIMDQDYTIFVAEIASTFNEHNLLDYLLKQDDLSKDDKIFLLQKSIDEICSTFYRQTLFAHFERDIALLAEQGKPINYAVLNAKMRELYLSYYGIDIEEERLKPLVWAYIPHLFYTPFYVYQYATSFTSSLLLYEKVNNGEEGAFGRYIGLLRSGGSDYPVEQVRKAGVDLTSKEPFLAVIRRMEQLVEKLKDLLGQ</sequence>
<dbReference type="AlphaFoldDB" id="A0A9D9DEP9"/>
<organism evidence="9 10">
    <name type="scientific">Candidatus Alloenteromonas pullistercoris</name>
    <dbReference type="NCBI Taxonomy" id="2840785"/>
    <lineage>
        <taxon>Bacteria</taxon>
        <taxon>Bacillati</taxon>
        <taxon>Bacillota</taxon>
        <taxon>Bacillota incertae sedis</taxon>
        <taxon>Candidatus Alloenteromonas</taxon>
    </lineage>
</organism>
<comment type="caution">
    <text evidence="9">The sequence shown here is derived from an EMBL/GenBank/DDBJ whole genome shotgun (WGS) entry which is preliminary data.</text>
</comment>
<dbReference type="Pfam" id="PF08439">
    <property type="entry name" value="Peptidase_M3_N"/>
    <property type="match status" value="1"/>
</dbReference>
<keyword evidence="2 6" id="KW-0479">Metal-binding</keyword>
<gene>
    <name evidence="9" type="primary">pepF</name>
    <name evidence="9" type="ORF">IAC61_01115</name>
</gene>
<feature type="domain" description="Peptidase M3A/M3B catalytic" evidence="7">
    <location>
        <begin position="193"/>
        <end position="571"/>
    </location>
</feature>
<name>A0A9D9DEP9_9FIRM</name>
<evidence type="ECO:0000256" key="3">
    <source>
        <dbReference type="ARBA" id="ARBA00022801"/>
    </source>
</evidence>
<dbReference type="GO" id="GO:0046872">
    <property type="term" value="F:metal ion binding"/>
    <property type="evidence" value="ECO:0007669"/>
    <property type="project" value="UniProtKB-UniRule"/>
</dbReference>
<proteinExistence type="inferred from homology"/>
<comment type="cofactor">
    <cofactor evidence="6">
        <name>Zn(2+)</name>
        <dbReference type="ChEBI" id="CHEBI:29105"/>
    </cofactor>
    <text evidence="6">Binds 1 zinc ion.</text>
</comment>
<dbReference type="Pfam" id="PF01432">
    <property type="entry name" value="Peptidase_M3"/>
    <property type="match status" value="1"/>
</dbReference>
<dbReference type="InterPro" id="IPR042088">
    <property type="entry name" value="OligoPept_F_C"/>
</dbReference>
<dbReference type="SUPFAM" id="SSF55486">
    <property type="entry name" value="Metalloproteases ('zincins'), catalytic domain"/>
    <property type="match status" value="1"/>
</dbReference>
<reference evidence="9" key="2">
    <citation type="journal article" date="2021" name="PeerJ">
        <title>Extensive microbial diversity within the chicken gut microbiome revealed by metagenomics and culture.</title>
        <authorList>
            <person name="Gilroy R."/>
            <person name="Ravi A."/>
            <person name="Getino M."/>
            <person name="Pursley I."/>
            <person name="Horton D.L."/>
            <person name="Alikhan N.F."/>
            <person name="Baker D."/>
            <person name="Gharbi K."/>
            <person name="Hall N."/>
            <person name="Watson M."/>
            <person name="Adriaenssens E.M."/>
            <person name="Foster-Nyarko E."/>
            <person name="Jarju S."/>
            <person name="Secka A."/>
            <person name="Antonio M."/>
            <person name="Oren A."/>
            <person name="Chaudhuri R.R."/>
            <person name="La Ragione R."/>
            <person name="Hildebrand F."/>
            <person name="Pallen M.J."/>
        </authorList>
    </citation>
    <scope>NUCLEOTIDE SEQUENCE</scope>
    <source>
        <strain evidence="9">17113</strain>
    </source>
</reference>
<evidence type="ECO:0000256" key="4">
    <source>
        <dbReference type="ARBA" id="ARBA00022833"/>
    </source>
</evidence>
<evidence type="ECO:0000256" key="1">
    <source>
        <dbReference type="ARBA" id="ARBA00022670"/>
    </source>
</evidence>
<evidence type="ECO:0000259" key="8">
    <source>
        <dbReference type="Pfam" id="PF08439"/>
    </source>
</evidence>
<accession>A0A9D9DEP9</accession>
<dbReference type="InterPro" id="IPR004438">
    <property type="entry name" value="Peptidase_M3B"/>
</dbReference>
<keyword evidence="5 6" id="KW-0482">Metalloprotease</keyword>
<dbReference type="EC" id="3.4.24.-" evidence="6"/>
<keyword evidence="3 6" id="KW-0378">Hydrolase</keyword>
<evidence type="ECO:0000313" key="9">
    <source>
        <dbReference type="EMBL" id="MBO8425906.1"/>
    </source>
</evidence>
<protein>
    <recommendedName>
        <fullName evidence="6">Oligopeptidase F</fullName>
        <ecNumber evidence="6">3.4.24.-</ecNumber>
    </recommendedName>
</protein>
<dbReference type="InterPro" id="IPR013647">
    <property type="entry name" value="OligopepF_N_dom"/>
</dbReference>
<dbReference type="Proteomes" id="UP000823634">
    <property type="component" value="Unassembled WGS sequence"/>
</dbReference>
<dbReference type="Gene3D" id="1.20.140.70">
    <property type="entry name" value="Oligopeptidase f, N-terminal domain"/>
    <property type="match status" value="1"/>
</dbReference>
<keyword evidence="4 6" id="KW-0862">Zinc</keyword>
<evidence type="ECO:0000259" key="7">
    <source>
        <dbReference type="Pfam" id="PF01432"/>
    </source>
</evidence>
<feature type="domain" description="Oligopeptidase F N-terminal" evidence="8">
    <location>
        <begin position="103"/>
        <end position="169"/>
    </location>
</feature>
<dbReference type="EMBL" id="JADINA010000008">
    <property type="protein sequence ID" value="MBO8425906.1"/>
    <property type="molecule type" value="Genomic_DNA"/>
</dbReference>
<evidence type="ECO:0000256" key="6">
    <source>
        <dbReference type="RuleBase" id="RU368091"/>
    </source>
</evidence>
<dbReference type="CDD" id="cd09608">
    <property type="entry name" value="M3B_PepF"/>
    <property type="match status" value="1"/>
</dbReference>
<comment type="similarity">
    <text evidence="6">Belongs to the peptidase M3B family.</text>
</comment>
<evidence type="ECO:0000313" key="10">
    <source>
        <dbReference type="Proteomes" id="UP000823634"/>
    </source>
</evidence>
<comment type="function">
    <text evidence="6">Has oligopeptidase activity and degrades a variety of small bioactive peptides.</text>
</comment>
<evidence type="ECO:0000256" key="5">
    <source>
        <dbReference type="ARBA" id="ARBA00023049"/>
    </source>
</evidence>
<dbReference type="GO" id="GO:0004222">
    <property type="term" value="F:metalloendopeptidase activity"/>
    <property type="evidence" value="ECO:0007669"/>
    <property type="project" value="UniProtKB-UniRule"/>
</dbReference>
<dbReference type="GO" id="GO:0006508">
    <property type="term" value="P:proteolysis"/>
    <property type="evidence" value="ECO:0007669"/>
    <property type="project" value="UniProtKB-KW"/>
</dbReference>
<keyword evidence="1 6" id="KW-0645">Protease</keyword>
<dbReference type="InterPro" id="IPR001567">
    <property type="entry name" value="Pept_M3A_M3B_dom"/>
</dbReference>
<evidence type="ECO:0000256" key="2">
    <source>
        <dbReference type="ARBA" id="ARBA00022723"/>
    </source>
</evidence>
<dbReference type="NCBIfam" id="TIGR00181">
    <property type="entry name" value="pepF"/>
    <property type="match status" value="1"/>
</dbReference>
<reference evidence="9" key="1">
    <citation type="submission" date="2020-10" db="EMBL/GenBank/DDBJ databases">
        <authorList>
            <person name="Gilroy R."/>
        </authorList>
    </citation>
    <scope>NUCLEOTIDE SEQUENCE</scope>
    <source>
        <strain evidence="9">17113</strain>
    </source>
</reference>